<dbReference type="Gene3D" id="3.90.79.10">
    <property type="entry name" value="Nucleoside Triphosphate Pyrophosphohydrolase"/>
    <property type="match status" value="1"/>
</dbReference>
<dbReference type="AlphaFoldDB" id="A0A401FYL7"/>
<organism evidence="3 4">
    <name type="scientific">Desulfonema ishimotonii</name>
    <dbReference type="NCBI Taxonomy" id="45657"/>
    <lineage>
        <taxon>Bacteria</taxon>
        <taxon>Pseudomonadati</taxon>
        <taxon>Thermodesulfobacteriota</taxon>
        <taxon>Desulfobacteria</taxon>
        <taxon>Desulfobacterales</taxon>
        <taxon>Desulfococcaceae</taxon>
        <taxon>Desulfonema</taxon>
    </lineage>
</organism>
<reference evidence="4" key="1">
    <citation type="submission" date="2017-11" db="EMBL/GenBank/DDBJ databases">
        <authorList>
            <person name="Watanabe M."/>
            <person name="Kojima H."/>
        </authorList>
    </citation>
    <scope>NUCLEOTIDE SEQUENCE [LARGE SCALE GENOMIC DNA]</scope>
    <source>
        <strain evidence="4">Tokyo 01</strain>
    </source>
</reference>
<evidence type="ECO:0000256" key="1">
    <source>
        <dbReference type="ARBA" id="ARBA00022801"/>
    </source>
</evidence>
<keyword evidence="1" id="KW-0378">Hydrolase</keyword>
<accession>A0A401FYL7</accession>
<sequence length="155" mass="17961">MKEPMIRPIALCVFRHKNRILVFEGYDPVKEEVFYRPLGGGIEFGEHSSEAVVREIREELGAPICNISFLGSIENIFTFDGKPGHEIVQIYDAQFCDAFFYEQEYFEAFNDRGERFKALWMDLELFKDESAPLYPDGLLEMLWGEMADAARGMKQ</sequence>
<feature type="domain" description="Nudix hydrolase" evidence="2">
    <location>
        <begin position="4"/>
        <end position="147"/>
    </location>
</feature>
<evidence type="ECO:0000313" key="4">
    <source>
        <dbReference type="Proteomes" id="UP000288096"/>
    </source>
</evidence>
<dbReference type="CDD" id="cd04688">
    <property type="entry name" value="NUDIX_Hydrolase"/>
    <property type="match status" value="1"/>
</dbReference>
<dbReference type="GO" id="GO:0016787">
    <property type="term" value="F:hydrolase activity"/>
    <property type="evidence" value="ECO:0007669"/>
    <property type="project" value="UniProtKB-KW"/>
</dbReference>
<name>A0A401FYL7_9BACT</name>
<dbReference type="InterPro" id="IPR015797">
    <property type="entry name" value="NUDIX_hydrolase-like_dom_sf"/>
</dbReference>
<keyword evidence="4" id="KW-1185">Reference proteome</keyword>
<dbReference type="RefSeq" id="WP_124329271.1">
    <property type="nucleotide sequence ID" value="NZ_BEXT01000001.1"/>
</dbReference>
<dbReference type="PROSITE" id="PS00893">
    <property type="entry name" value="NUDIX_BOX"/>
    <property type="match status" value="1"/>
</dbReference>
<dbReference type="EMBL" id="BEXT01000001">
    <property type="protein sequence ID" value="GBC62061.1"/>
    <property type="molecule type" value="Genomic_DNA"/>
</dbReference>
<gene>
    <name evidence="3" type="ORF">DENIS_3024</name>
</gene>
<dbReference type="Proteomes" id="UP000288096">
    <property type="component" value="Unassembled WGS sequence"/>
</dbReference>
<evidence type="ECO:0000259" key="2">
    <source>
        <dbReference type="PROSITE" id="PS51462"/>
    </source>
</evidence>
<protein>
    <submittedName>
        <fullName evidence="3">NUDIX domain-containing protein</fullName>
    </submittedName>
</protein>
<dbReference type="InterPro" id="IPR000086">
    <property type="entry name" value="NUDIX_hydrolase_dom"/>
</dbReference>
<dbReference type="OrthoDB" id="7376250at2"/>
<dbReference type="Pfam" id="PF00293">
    <property type="entry name" value="NUDIX"/>
    <property type="match status" value="1"/>
</dbReference>
<proteinExistence type="predicted"/>
<reference evidence="4" key="2">
    <citation type="submission" date="2019-01" db="EMBL/GenBank/DDBJ databases">
        <title>Genome sequence of Desulfonema ishimotonii strain Tokyo 01.</title>
        <authorList>
            <person name="Fukui M."/>
        </authorList>
    </citation>
    <scope>NUCLEOTIDE SEQUENCE [LARGE SCALE GENOMIC DNA]</scope>
    <source>
        <strain evidence="4">Tokyo 01</strain>
    </source>
</reference>
<dbReference type="InterPro" id="IPR020084">
    <property type="entry name" value="NUDIX_hydrolase_CS"/>
</dbReference>
<dbReference type="PROSITE" id="PS51462">
    <property type="entry name" value="NUDIX"/>
    <property type="match status" value="1"/>
</dbReference>
<evidence type="ECO:0000313" key="3">
    <source>
        <dbReference type="EMBL" id="GBC62061.1"/>
    </source>
</evidence>
<comment type="caution">
    <text evidence="3">The sequence shown here is derived from an EMBL/GenBank/DDBJ whole genome shotgun (WGS) entry which is preliminary data.</text>
</comment>
<dbReference type="SUPFAM" id="SSF55811">
    <property type="entry name" value="Nudix"/>
    <property type="match status" value="1"/>
</dbReference>